<evidence type="ECO:0000256" key="1">
    <source>
        <dbReference type="SAM" id="Phobius"/>
    </source>
</evidence>
<keyword evidence="1" id="KW-0812">Transmembrane</keyword>
<dbReference type="AlphaFoldDB" id="A0A450UG60"/>
<name>A0A450UG60_9GAMM</name>
<dbReference type="EMBL" id="CAADFG010000339">
    <property type="protein sequence ID" value="VFK03611.1"/>
    <property type="molecule type" value="Genomic_DNA"/>
</dbReference>
<organism evidence="2">
    <name type="scientific">Candidatus Kentrum eta</name>
    <dbReference type="NCBI Taxonomy" id="2126337"/>
    <lineage>
        <taxon>Bacteria</taxon>
        <taxon>Pseudomonadati</taxon>
        <taxon>Pseudomonadota</taxon>
        <taxon>Gammaproteobacteria</taxon>
        <taxon>Candidatus Kentrum</taxon>
    </lineage>
</organism>
<evidence type="ECO:0000313" key="2">
    <source>
        <dbReference type="EMBL" id="VFJ91537.1"/>
    </source>
</evidence>
<sequence>MKKKNIATWGISVSTLILAVIALLTYLNDTGSDGSTRTSIGEIVMNGGVLTINSNKFVVQDVMKDERGRLRHLALDEVKSGMEGDIAIMADELPAERLEKRATLSDVKKEAERYGLMRPRIENPGLRFKTGDLAYWTEQGLQLWELQLEFYARKLVLDAADKHGAEIPTQGDLSHFAQRIYGKLYRTARIRWGAG</sequence>
<protein>
    <submittedName>
        <fullName evidence="2">Uncharacterized protein</fullName>
    </submittedName>
</protein>
<reference evidence="2" key="1">
    <citation type="submission" date="2019-02" db="EMBL/GenBank/DDBJ databases">
        <authorList>
            <person name="Gruber-Vodicka R. H."/>
            <person name="Seah K. B. B."/>
        </authorList>
    </citation>
    <scope>NUCLEOTIDE SEQUENCE</scope>
    <source>
        <strain evidence="4">BECK_SA2B12</strain>
        <strain evidence="3">BECK_SA2B15</strain>
        <strain evidence="2">BECK_SA2B20</strain>
    </source>
</reference>
<keyword evidence="1" id="KW-0472">Membrane</keyword>
<evidence type="ECO:0000313" key="3">
    <source>
        <dbReference type="EMBL" id="VFK03611.1"/>
    </source>
</evidence>
<dbReference type="EMBL" id="CAADFI010000018">
    <property type="protein sequence ID" value="VFJ91537.1"/>
    <property type="molecule type" value="Genomic_DNA"/>
</dbReference>
<proteinExistence type="predicted"/>
<keyword evidence="1" id="KW-1133">Transmembrane helix</keyword>
<dbReference type="EMBL" id="CAADFJ010000334">
    <property type="protein sequence ID" value="VFK06214.1"/>
    <property type="molecule type" value="Genomic_DNA"/>
</dbReference>
<evidence type="ECO:0000313" key="4">
    <source>
        <dbReference type="EMBL" id="VFK06214.1"/>
    </source>
</evidence>
<feature type="transmembrane region" description="Helical" evidence="1">
    <location>
        <begin position="6"/>
        <end position="27"/>
    </location>
</feature>
<accession>A0A450UG60</accession>
<gene>
    <name evidence="3" type="ORF">BECKH772A_GA0070896_103393</name>
    <name evidence="2" type="ORF">BECKH772B_GA0070898_1001832</name>
    <name evidence="4" type="ORF">BECKH772C_GA0070978_103343</name>
</gene>